<dbReference type="InterPro" id="IPR044085">
    <property type="entry name" value="MglB-like_PBP1"/>
</dbReference>
<keyword evidence="6" id="KW-0574">Periplasm</keyword>
<dbReference type="InterPro" id="IPR025997">
    <property type="entry name" value="SBP_2_dom"/>
</dbReference>
<dbReference type="InterPro" id="IPR050555">
    <property type="entry name" value="Bact_Solute-Bind_Prot2"/>
</dbReference>
<gene>
    <name evidence="12" type="ORF">HXM90_00650</name>
</gene>
<protein>
    <recommendedName>
        <fullName evidence="9">D-galactose/methyl-galactoside binding periplasmic protein MglB</fullName>
    </recommendedName>
</protein>
<dbReference type="PANTHER" id="PTHR30036">
    <property type="entry name" value="D-XYLOSE-BINDING PERIPLASMIC PROTEIN"/>
    <property type="match status" value="1"/>
</dbReference>
<keyword evidence="7" id="KW-0106">Calcium</keyword>
<dbReference type="GO" id="GO:0030246">
    <property type="term" value="F:carbohydrate binding"/>
    <property type="evidence" value="ECO:0007669"/>
    <property type="project" value="InterPro"/>
</dbReference>
<proteinExistence type="predicted"/>
<feature type="region of interest" description="Disordered" evidence="10">
    <location>
        <begin position="295"/>
        <end position="320"/>
    </location>
</feature>
<keyword evidence="3" id="KW-0762">Sugar transport</keyword>
<evidence type="ECO:0000256" key="10">
    <source>
        <dbReference type="SAM" id="MobiDB-lite"/>
    </source>
</evidence>
<comment type="subcellular location">
    <subcellularLocation>
        <location evidence="1">Cell envelope</location>
    </subcellularLocation>
</comment>
<dbReference type="AlphaFoldDB" id="A0A930GXJ7"/>
<dbReference type="SUPFAM" id="SSF53822">
    <property type="entry name" value="Periplasmic binding protein-like I"/>
    <property type="match status" value="2"/>
</dbReference>
<dbReference type="CDD" id="cd01539">
    <property type="entry name" value="PBP1_GGBP"/>
    <property type="match status" value="1"/>
</dbReference>
<evidence type="ECO:0000259" key="11">
    <source>
        <dbReference type="Pfam" id="PF13407"/>
    </source>
</evidence>
<evidence type="ECO:0000313" key="13">
    <source>
        <dbReference type="Proteomes" id="UP000775770"/>
    </source>
</evidence>
<feature type="domain" description="Periplasmic binding protein" evidence="11">
    <location>
        <begin position="63"/>
        <end position="192"/>
    </location>
</feature>
<dbReference type="Gene3D" id="3.40.50.2300">
    <property type="match status" value="4"/>
</dbReference>
<evidence type="ECO:0000256" key="2">
    <source>
        <dbReference type="ARBA" id="ARBA00022448"/>
    </source>
</evidence>
<evidence type="ECO:0000256" key="5">
    <source>
        <dbReference type="ARBA" id="ARBA00022729"/>
    </source>
</evidence>
<dbReference type="GO" id="GO:0046872">
    <property type="term" value="F:metal ion binding"/>
    <property type="evidence" value="ECO:0007669"/>
    <property type="project" value="UniProtKB-KW"/>
</dbReference>
<evidence type="ECO:0000256" key="9">
    <source>
        <dbReference type="ARBA" id="ARBA00034344"/>
    </source>
</evidence>
<dbReference type="Pfam" id="PF13407">
    <property type="entry name" value="Peripla_BP_4"/>
    <property type="match status" value="2"/>
</dbReference>
<evidence type="ECO:0000256" key="3">
    <source>
        <dbReference type="ARBA" id="ARBA00022597"/>
    </source>
</evidence>
<name>A0A930GXJ7_9FIRM</name>
<dbReference type="GO" id="GO:0030288">
    <property type="term" value="C:outer membrane-bounded periplasmic space"/>
    <property type="evidence" value="ECO:0007669"/>
    <property type="project" value="TreeGrafter"/>
</dbReference>
<dbReference type="InterPro" id="IPR028082">
    <property type="entry name" value="Peripla_BP_I"/>
</dbReference>
<organism evidence="12 13">
    <name type="scientific">Oribacterium sinus</name>
    <dbReference type="NCBI Taxonomy" id="237576"/>
    <lineage>
        <taxon>Bacteria</taxon>
        <taxon>Bacillati</taxon>
        <taxon>Bacillota</taxon>
        <taxon>Clostridia</taxon>
        <taxon>Lachnospirales</taxon>
        <taxon>Lachnospiraceae</taxon>
        <taxon>Oribacterium</taxon>
    </lineage>
</organism>
<feature type="region of interest" description="Disordered" evidence="10">
    <location>
        <begin position="191"/>
        <end position="276"/>
    </location>
</feature>
<dbReference type="EMBL" id="JABZRA010000004">
    <property type="protein sequence ID" value="MBF1271921.1"/>
    <property type="molecule type" value="Genomic_DNA"/>
</dbReference>
<keyword evidence="2" id="KW-0813">Transport</keyword>
<comment type="subunit">
    <text evidence="8">The ABC transporter complex is composed of one ATP-binding protein (MglA), two transmembrane proteins (MglC) and a solute-binding protein (MglB).</text>
</comment>
<keyword evidence="5" id="KW-0732">Signal</keyword>
<dbReference type="Proteomes" id="UP000775770">
    <property type="component" value="Unassembled WGS sequence"/>
</dbReference>
<dbReference type="RefSeq" id="WP_304069445.1">
    <property type="nucleotide sequence ID" value="NZ_JABZRA010000004.1"/>
</dbReference>
<reference evidence="12" key="1">
    <citation type="submission" date="2020-04" db="EMBL/GenBank/DDBJ databases">
        <title>Deep metagenomics examines the oral microbiome during advanced dental caries in children, revealing novel taxa and co-occurrences with host molecules.</title>
        <authorList>
            <person name="Baker J.L."/>
            <person name="Morton J.T."/>
            <person name="Dinis M."/>
            <person name="Alvarez R."/>
            <person name="Tran N.C."/>
            <person name="Knight R."/>
            <person name="Edlund A."/>
        </authorList>
    </citation>
    <scope>NUCLEOTIDE SEQUENCE</scope>
    <source>
        <strain evidence="12">JCVI_38_bin.19</strain>
    </source>
</reference>
<evidence type="ECO:0000256" key="8">
    <source>
        <dbReference type="ARBA" id="ARBA00034323"/>
    </source>
</evidence>
<evidence type="ECO:0000256" key="1">
    <source>
        <dbReference type="ARBA" id="ARBA00004196"/>
    </source>
</evidence>
<sequence>MKLADKATYSRKEKEQLTILGSFQGNSLRKGMAVCLSLSLCLLPLLSACQRKEARKEKKKLQIGVTIYDNYDTFLSGYMTAFEKEISKKRAEGVEIGLFRYNAAGSQALQNEQVEEMLEKDCDVLCVNLVDRTAPSEIIDMAKKKNVPIIFFNRELVDEDLAQWNQLYYIGADAKQSGILQGEMAAEDILSEEPEKPTPEVPLASPEDAEEVERRMAASRKQMTGAAVLGESREPVTEESGEAVLGESRESLPEEKQEAVSEESSEKSQDKAGNAEEIQDFVLQKSREDLDILEREASSEDTQTSTEEGTQTSTEEGTEKKALILSPRVDKNGDGVIQYLMFEGEAGHQDAIVRTEYSVNTLMQQGIPMEKLSYAIANWSRAEAQSKMMQFYPEFQDRIELILSNNDDMALGVLDAYDKIGLPKDKRPFIYGIDGTTVGLEAVKKGNMMGTVYNDEQGQAKALFQLAYRLATGKKGPEDEGENKKIIRLPYQKVRREDSQRLLEEKEKK</sequence>
<feature type="domain" description="Periplasmic binding protein" evidence="11">
    <location>
        <begin position="334"/>
        <end position="475"/>
    </location>
</feature>
<feature type="compositionally biased region" description="Low complexity" evidence="10">
    <location>
        <begin position="300"/>
        <end position="315"/>
    </location>
</feature>
<evidence type="ECO:0000256" key="7">
    <source>
        <dbReference type="ARBA" id="ARBA00022837"/>
    </source>
</evidence>
<evidence type="ECO:0000256" key="4">
    <source>
        <dbReference type="ARBA" id="ARBA00022723"/>
    </source>
</evidence>
<comment type="caution">
    <text evidence="12">The sequence shown here is derived from an EMBL/GenBank/DDBJ whole genome shotgun (WGS) entry which is preliminary data.</text>
</comment>
<evidence type="ECO:0000313" key="12">
    <source>
        <dbReference type="EMBL" id="MBF1271921.1"/>
    </source>
</evidence>
<evidence type="ECO:0000256" key="6">
    <source>
        <dbReference type="ARBA" id="ARBA00022764"/>
    </source>
</evidence>
<dbReference type="PANTHER" id="PTHR30036:SF2">
    <property type="entry name" value="D-GALACTOSE_METHYL-GALACTOSIDE BINDING PERIPLASMIC PROTEIN MGLB"/>
    <property type="match status" value="1"/>
</dbReference>
<accession>A0A930GXJ7</accession>
<keyword evidence="4" id="KW-0479">Metal-binding</keyword>
<feature type="compositionally biased region" description="Basic and acidic residues" evidence="10">
    <location>
        <begin position="247"/>
        <end position="274"/>
    </location>
</feature>